<dbReference type="Pfam" id="PF03572">
    <property type="entry name" value="Peptidase_S41"/>
    <property type="match status" value="1"/>
</dbReference>
<reference evidence="9 10" key="1">
    <citation type="submission" date="2014-09" db="EMBL/GenBank/DDBJ databases">
        <authorList>
            <person name="Regsiter A."/>
        </authorList>
    </citation>
    <scope>NUCLEOTIDE SEQUENCE [LARGE SCALE GENOMIC DNA]</scope>
</reference>
<evidence type="ECO:0000256" key="5">
    <source>
        <dbReference type="RuleBase" id="RU004404"/>
    </source>
</evidence>
<dbReference type="GO" id="GO:0007165">
    <property type="term" value="P:signal transduction"/>
    <property type="evidence" value="ECO:0007669"/>
    <property type="project" value="TreeGrafter"/>
</dbReference>
<dbReference type="InterPro" id="IPR001478">
    <property type="entry name" value="PDZ"/>
</dbReference>
<dbReference type="SMART" id="SM00228">
    <property type="entry name" value="PDZ"/>
    <property type="match status" value="1"/>
</dbReference>
<dbReference type="CDD" id="cd07560">
    <property type="entry name" value="Peptidase_S41_CPP"/>
    <property type="match status" value="1"/>
</dbReference>
<dbReference type="GO" id="GO:0030288">
    <property type="term" value="C:outer membrane-bounded periplasmic space"/>
    <property type="evidence" value="ECO:0007669"/>
    <property type="project" value="TreeGrafter"/>
</dbReference>
<dbReference type="EC" id="3.4.21.102" evidence="9"/>
<evidence type="ECO:0000256" key="6">
    <source>
        <dbReference type="SAM" id="MobiDB-lite"/>
    </source>
</evidence>
<organism evidence="9 10">
    <name type="scientific">Xanthomonas citri pv. citri</name>
    <dbReference type="NCBI Taxonomy" id="611301"/>
    <lineage>
        <taxon>Bacteria</taxon>
        <taxon>Pseudomonadati</taxon>
        <taxon>Pseudomonadota</taxon>
        <taxon>Gammaproteobacteria</taxon>
        <taxon>Lysobacterales</taxon>
        <taxon>Lysobacteraceae</taxon>
        <taxon>Xanthomonas</taxon>
    </lineage>
</organism>
<dbReference type="InterPro" id="IPR036034">
    <property type="entry name" value="PDZ_sf"/>
</dbReference>
<keyword evidence="10" id="KW-1185">Reference proteome</keyword>
<keyword evidence="7" id="KW-0732">Signal</keyword>
<dbReference type="InterPro" id="IPR004447">
    <property type="entry name" value="Peptidase_S41A"/>
</dbReference>
<dbReference type="AlphaFoldDB" id="A0A0U5FBW6"/>
<feature type="domain" description="PDZ" evidence="8">
    <location>
        <begin position="249"/>
        <end position="312"/>
    </location>
</feature>
<dbReference type="Pfam" id="PF17804">
    <property type="entry name" value="TSP_NTD"/>
    <property type="match status" value="1"/>
</dbReference>
<dbReference type="PANTHER" id="PTHR32060">
    <property type="entry name" value="TAIL-SPECIFIC PROTEASE"/>
    <property type="match status" value="1"/>
</dbReference>
<comment type="caution">
    <text evidence="9">The sequence shown here is derived from an EMBL/GenBank/DDBJ whole genome shotgun (WGS) entry which is preliminary data.</text>
</comment>
<dbReference type="GO" id="GO:0004252">
    <property type="term" value="F:serine-type endopeptidase activity"/>
    <property type="evidence" value="ECO:0007669"/>
    <property type="project" value="UniProtKB-EC"/>
</dbReference>
<feature type="compositionally biased region" description="Basic and acidic residues" evidence="6">
    <location>
        <begin position="629"/>
        <end position="646"/>
    </location>
</feature>
<gene>
    <name evidence="9" type="primary">prc</name>
    <name evidence="9" type="ORF">XAC3562_110101</name>
</gene>
<dbReference type="EMBL" id="CCXZ01000013">
    <property type="protein sequence ID" value="CEG14415.1"/>
    <property type="molecule type" value="Genomic_DNA"/>
</dbReference>
<dbReference type="FunFam" id="2.30.42.10:FF:000265">
    <property type="entry name" value="Tail-specific protease"/>
    <property type="match status" value="1"/>
</dbReference>
<evidence type="ECO:0000259" key="8">
    <source>
        <dbReference type="PROSITE" id="PS50106"/>
    </source>
</evidence>
<dbReference type="CDD" id="cd06782">
    <property type="entry name" value="cpPDZ_CPP-like"/>
    <property type="match status" value="1"/>
</dbReference>
<accession>A0A0U5FBW6</accession>
<dbReference type="PROSITE" id="PS50106">
    <property type="entry name" value="PDZ"/>
    <property type="match status" value="1"/>
</dbReference>
<evidence type="ECO:0000256" key="3">
    <source>
        <dbReference type="ARBA" id="ARBA00022801"/>
    </source>
</evidence>
<dbReference type="FunFam" id="3.90.226.10:FF:000090">
    <property type="entry name" value="Tail-specific protease"/>
    <property type="match status" value="1"/>
</dbReference>
<proteinExistence type="inferred from homology"/>
<dbReference type="InterPro" id="IPR020992">
    <property type="entry name" value="Tail_Prtase_C"/>
</dbReference>
<dbReference type="InterPro" id="IPR040573">
    <property type="entry name" value="TSP_N"/>
</dbReference>
<feature type="chain" id="PRO_5006856776" evidence="7">
    <location>
        <begin position="29"/>
        <end position="729"/>
    </location>
</feature>
<evidence type="ECO:0000256" key="7">
    <source>
        <dbReference type="SAM" id="SignalP"/>
    </source>
</evidence>
<dbReference type="Proteomes" id="UP000052230">
    <property type="component" value="Unassembled WGS sequence"/>
</dbReference>
<comment type="similarity">
    <text evidence="1 5">Belongs to the peptidase S41A family.</text>
</comment>
<dbReference type="SUPFAM" id="SSF50156">
    <property type="entry name" value="PDZ domain-like"/>
    <property type="match status" value="1"/>
</dbReference>
<dbReference type="Pfam" id="PF00595">
    <property type="entry name" value="PDZ"/>
    <property type="match status" value="1"/>
</dbReference>
<dbReference type="Gene3D" id="2.30.42.10">
    <property type="match status" value="1"/>
</dbReference>
<dbReference type="NCBIfam" id="TIGR00225">
    <property type="entry name" value="prc"/>
    <property type="match status" value="1"/>
</dbReference>
<keyword evidence="4 5" id="KW-0720">Serine protease</keyword>
<feature type="signal peptide" evidence="7">
    <location>
        <begin position="1"/>
        <end position="28"/>
    </location>
</feature>
<sequence length="729" mass="80222">MTYNVSSCMKAGLLALVLTTPMALLARADTALPAAATPDQATATKLVYGLLSDSRYAYRPRTLDEAMSKDVFKRYLETLDGGKQFFTQADIDSFAPLQAGVGDALRGGNLEPAFKVFSVYKKRVDQRVKYARDLLKQDFDFSGNDKFEYDRKDVPWAADDKQLDVLWRQSVMNDWLRLKLAGKKPDDIRKTLDKRYVALADSVKQLKGEDVFQFFVNAYTNAVDPHTDYFTPRTAETFNQQMSLSLEGIGAQLQKQDDMVVIREVIPGGPAAVDGTLKPGDRIVGVGQAKSGAIEDVIGWRIDDVVAKIRGSKDTQVRLEYIPAESGIDGKHRTVTLTRQKVRLAEQAAKGETITLPATGSEPQRRIGIIKLPGFYQDFEGRRRNAADYASATRDVAKLLAGFKTDKVDGVVLDLRNNGGGSLDEAIELTGLFIEQGPVVQVRESGGRVTVNGDSDPKVAWDGPLAVLINRGSASASEIFAGAIQDYGRGLVIGETSFGKGTVQNIVDLDRWPAAEGQRYGQVKLTIAQFFRVSGSSTQHKGVVPDIAFPASVDATEFGESTYDNALPWTRIAAAPHTQYGNFAALLPKLQALHTARIASDKEFQWWEEDVKQFRDEKAKKYISLNEAERVAERQKQDQQRKDRQQIRKQLGLPLDPLAEDSDDGLTGNERDIVKDTAREKAAEKRPDPLLHESAAILADALGLLSQDKPLSAQVLPKSTSPGPGRWAD</sequence>
<evidence type="ECO:0000256" key="2">
    <source>
        <dbReference type="ARBA" id="ARBA00022670"/>
    </source>
</evidence>
<keyword evidence="2 5" id="KW-0645">Protease</keyword>
<protein>
    <submittedName>
        <fullName evidence="9">Tail-specific protease</fullName>
        <ecNumber evidence="9">3.4.21.102</ecNumber>
    </submittedName>
</protein>
<feature type="region of interest" description="Disordered" evidence="6">
    <location>
        <begin position="629"/>
        <end position="671"/>
    </location>
</feature>
<evidence type="ECO:0000313" key="10">
    <source>
        <dbReference type="Proteomes" id="UP000052230"/>
    </source>
</evidence>
<dbReference type="Gene3D" id="3.90.226.10">
    <property type="entry name" value="2-enoyl-CoA Hydratase, Chain A, domain 1"/>
    <property type="match status" value="1"/>
</dbReference>
<name>A0A0U5FBW6_XANCI</name>
<keyword evidence="3 5" id="KW-0378">Hydrolase</keyword>
<dbReference type="PANTHER" id="PTHR32060:SF22">
    <property type="entry name" value="CARBOXYL-TERMINAL-PROCESSING PEPTIDASE 3, CHLOROPLASTIC"/>
    <property type="match status" value="1"/>
</dbReference>
<dbReference type="InterPro" id="IPR029045">
    <property type="entry name" value="ClpP/crotonase-like_dom_sf"/>
</dbReference>
<evidence type="ECO:0000256" key="4">
    <source>
        <dbReference type="ARBA" id="ARBA00022825"/>
    </source>
</evidence>
<dbReference type="SUPFAM" id="SSF52096">
    <property type="entry name" value="ClpP/crotonase"/>
    <property type="match status" value="1"/>
</dbReference>
<dbReference type="SMART" id="SM00245">
    <property type="entry name" value="TSPc"/>
    <property type="match status" value="1"/>
</dbReference>
<dbReference type="Pfam" id="PF11818">
    <property type="entry name" value="DUF3340"/>
    <property type="match status" value="1"/>
</dbReference>
<dbReference type="InterPro" id="IPR005151">
    <property type="entry name" value="Tail-specific_protease"/>
</dbReference>
<evidence type="ECO:0000256" key="1">
    <source>
        <dbReference type="ARBA" id="ARBA00009179"/>
    </source>
</evidence>
<evidence type="ECO:0000313" key="9">
    <source>
        <dbReference type="EMBL" id="CEG14415.1"/>
    </source>
</evidence>
<feature type="region of interest" description="Disordered" evidence="6">
    <location>
        <begin position="709"/>
        <end position="729"/>
    </location>
</feature>
<dbReference type="GO" id="GO:0006508">
    <property type="term" value="P:proteolysis"/>
    <property type="evidence" value="ECO:0007669"/>
    <property type="project" value="UniProtKB-KW"/>
</dbReference>